<keyword evidence="2" id="KW-1185">Reference proteome</keyword>
<evidence type="ECO:0000313" key="2">
    <source>
        <dbReference type="Proteomes" id="UP000243528"/>
    </source>
</evidence>
<gene>
    <name evidence="1" type="ORF">CLV30_102135</name>
</gene>
<dbReference type="InterPro" id="IPR016181">
    <property type="entry name" value="Acyl_CoA_acyltransferase"/>
</dbReference>
<dbReference type="EMBL" id="PYGE01000002">
    <property type="protein sequence ID" value="PSL06749.1"/>
    <property type="molecule type" value="Genomic_DNA"/>
</dbReference>
<dbReference type="Gene3D" id="3.40.630.30">
    <property type="match status" value="1"/>
</dbReference>
<evidence type="ECO:0000313" key="1">
    <source>
        <dbReference type="EMBL" id="PSL06749.1"/>
    </source>
</evidence>
<protein>
    <recommendedName>
        <fullName evidence="3">Acetyltransferase (GNAT) family protein</fullName>
    </recommendedName>
</protein>
<proteinExistence type="predicted"/>
<sequence length="59" mass="6637">MDDAARRRQPLVLDVMTKDAAAIHLYEGLGWHRIGTVDHTFGDREHTPAICYLAPSFAE</sequence>
<name>A0A2P8EBA4_9ACTN</name>
<dbReference type="AlphaFoldDB" id="A0A2P8EBA4"/>
<reference evidence="1 2" key="1">
    <citation type="submission" date="2018-03" db="EMBL/GenBank/DDBJ databases">
        <title>Genomic Encyclopedia of Archaeal and Bacterial Type Strains, Phase II (KMG-II): from individual species to whole genera.</title>
        <authorList>
            <person name="Goeker M."/>
        </authorList>
    </citation>
    <scope>NUCLEOTIDE SEQUENCE [LARGE SCALE GENOMIC DNA]</scope>
    <source>
        <strain evidence="1 2">DSM 45211</strain>
    </source>
</reference>
<dbReference type="Proteomes" id="UP000243528">
    <property type="component" value="Unassembled WGS sequence"/>
</dbReference>
<comment type="caution">
    <text evidence="1">The sequence shown here is derived from an EMBL/GenBank/DDBJ whole genome shotgun (WGS) entry which is preliminary data.</text>
</comment>
<dbReference type="SUPFAM" id="SSF55729">
    <property type="entry name" value="Acyl-CoA N-acyltransferases (Nat)"/>
    <property type="match status" value="1"/>
</dbReference>
<accession>A0A2P8EBA4</accession>
<organism evidence="1 2">
    <name type="scientific">Haloactinopolyspora alba</name>
    <dbReference type="NCBI Taxonomy" id="648780"/>
    <lineage>
        <taxon>Bacteria</taxon>
        <taxon>Bacillati</taxon>
        <taxon>Actinomycetota</taxon>
        <taxon>Actinomycetes</taxon>
        <taxon>Jiangellales</taxon>
        <taxon>Jiangellaceae</taxon>
        <taxon>Haloactinopolyspora</taxon>
    </lineage>
</organism>
<evidence type="ECO:0008006" key="3">
    <source>
        <dbReference type="Google" id="ProtNLM"/>
    </source>
</evidence>